<evidence type="ECO:0008006" key="3">
    <source>
        <dbReference type="Google" id="ProtNLM"/>
    </source>
</evidence>
<gene>
    <name evidence="1" type="ORF">VNI00_007464</name>
</gene>
<dbReference type="EMBL" id="JAYKXP010000024">
    <property type="protein sequence ID" value="KAK7045631.1"/>
    <property type="molecule type" value="Genomic_DNA"/>
</dbReference>
<name>A0AAW0D4X6_9AGAR</name>
<dbReference type="AlphaFoldDB" id="A0AAW0D4X6"/>
<sequence length="309" mass="34482">MNPQQSLSSLSRLPHEVKLIIVDYAARPDFERHLHHPRSSYADAVALSAACHWMRRVAMRQLLHTVIVESDLQLSLFVRSFHQRFDDHPSRLELDYRRLVRRLFATNIWERTVDQVAVDSSDLEATNDVLRGLEAVGVSLEASHLLYNVDCLALPPLQVDGESYRKVVLTGGPSFRWNPFTTTTDGLAILSRLTHLGMWDLPTGAPQSAPSSTVFKDIPFSLMSNLVCFAFPIWHQVGPAEEDRKLEIVLIKSIAGGSAFQAWSQGVGGSGICVENVYTGWSYGQDVVQSMPDSVHMMVLAEKAWGVDV</sequence>
<accession>A0AAW0D4X6</accession>
<reference evidence="1 2" key="1">
    <citation type="submission" date="2024-01" db="EMBL/GenBank/DDBJ databases">
        <title>A draft genome for a cacao thread blight-causing isolate of Paramarasmius palmivorus.</title>
        <authorList>
            <person name="Baruah I.K."/>
            <person name="Bukari Y."/>
            <person name="Amoako-Attah I."/>
            <person name="Meinhardt L.W."/>
            <person name="Bailey B.A."/>
            <person name="Cohen S.P."/>
        </authorList>
    </citation>
    <scope>NUCLEOTIDE SEQUENCE [LARGE SCALE GENOMIC DNA]</scope>
    <source>
        <strain evidence="1 2">GH-12</strain>
    </source>
</reference>
<evidence type="ECO:0000313" key="2">
    <source>
        <dbReference type="Proteomes" id="UP001383192"/>
    </source>
</evidence>
<organism evidence="1 2">
    <name type="scientific">Paramarasmius palmivorus</name>
    <dbReference type="NCBI Taxonomy" id="297713"/>
    <lineage>
        <taxon>Eukaryota</taxon>
        <taxon>Fungi</taxon>
        <taxon>Dikarya</taxon>
        <taxon>Basidiomycota</taxon>
        <taxon>Agaricomycotina</taxon>
        <taxon>Agaricomycetes</taxon>
        <taxon>Agaricomycetidae</taxon>
        <taxon>Agaricales</taxon>
        <taxon>Marasmiineae</taxon>
        <taxon>Marasmiaceae</taxon>
        <taxon>Paramarasmius</taxon>
    </lineage>
</organism>
<evidence type="ECO:0000313" key="1">
    <source>
        <dbReference type="EMBL" id="KAK7045631.1"/>
    </source>
</evidence>
<comment type="caution">
    <text evidence="1">The sequence shown here is derived from an EMBL/GenBank/DDBJ whole genome shotgun (WGS) entry which is preliminary data.</text>
</comment>
<dbReference type="Proteomes" id="UP001383192">
    <property type="component" value="Unassembled WGS sequence"/>
</dbReference>
<keyword evidence="2" id="KW-1185">Reference proteome</keyword>
<protein>
    <recommendedName>
        <fullName evidence="3">F-box domain-containing protein</fullName>
    </recommendedName>
</protein>
<proteinExistence type="predicted"/>